<dbReference type="EMBL" id="CATNWA010021528">
    <property type="protein sequence ID" value="CAI9623035.1"/>
    <property type="molecule type" value="Genomic_DNA"/>
</dbReference>
<keyword evidence="3" id="KW-1185">Reference proteome</keyword>
<protein>
    <submittedName>
        <fullName evidence="2">Uncharacterized protein</fullName>
    </submittedName>
</protein>
<feature type="non-terminal residue" evidence="2">
    <location>
        <position position="63"/>
    </location>
</feature>
<keyword evidence="1" id="KW-1133">Transmembrane helix</keyword>
<keyword evidence="1" id="KW-0472">Membrane</keyword>
<proteinExistence type="predicted"/>
<name>A0ABN9HML0_9NEOB</name>
<keyword evidence="1" id="KW-0812">Transmembrane</keyword>
<evidence type="ECO:0000313" key="3">
    <source>
        <dbReference type="Proteomes" id="UP001162483"/>
    </source>
</evidence>
<accession>A0ABN9HML0</accession>
<comment type="caution">
    <text evidence="2">The sequence shown here is derived from an EMBL/GenBank/DDBJ whole genome shotgun (WGS) entry which is preliminary data.</text>
</comment>
<feature type="transmembrane region" description="Helical" evidence="1">
    <location>
        <begin position="26"/>
        <end position="52"/>
    </location>
</feature>
<dbReference type="Proteomes" id="UP001162483">
    <property type="component" value="Unassembled WGS sequence"/>
</dbReference>
<evidence type="ECO:0000313" key="2">
    <source>
        <dbReference type="EMBL" id="CAI9623035.1"/>
    </source>
</evidence>
<evidence type="ECO:0000256" key="1">
    <source>
        <dbReference type="SAM" id="Phobius"/>
    </source>
</evidence>
<organism evidence="2 3">
    <name type="scientific">Staurois parvus</name>
    <dbReference type="NCBI Taxonomy" id="386267"/>
    <lineage>
        <taxon>Eukaryota</taxon>
        <taxon>Metazoa</taxon>
        <taxon>Chordata</taxon>
        <taxon>Craniata</taxon>
        <taxon>Vertebrata</taxon>
        <taxon>Euteleostomi</taxon>
        <taxon>Amphibia</taxon>
        <taxon>Batrachia</taxon>
        <taxon>Anura</taxon>
        <taxon>Neobatrachia</taxon>
        <taxon>Ranoidea</taxon>
        <taxon>Ranidae</taxon>
        <taxon>Staurois</taxon>
    </lineage>
</organism>
<sequence length="63" mass="7056">MVSPPLVISDVTSLYEVVMSLVSMKWLGCIVSDVIGLIMSHIFQCFGILIWWEGGLYNSSVYK</sequence>
<gene>
    <name evidence="2" type="ORF">SPARVUS_LOCUS16394243</name>
</gene>
<reference evidence="2" key="1">
    <citation type="submission" date="2023-05" db="EMBL/GenBank/DDBJ databases">
        <authorList>
            <person name="Stuckert A."/>
        </authorList>
    </citation>
    <scope>NUCLEOTIDE SEQUENCE</scope>
</reference>